<dbReference type="EMBL" id="SLYB01000006">
    <property type="protein sequence ID" value="TCP96015.1"/>
    <property type="molecule type" value="Genomic_DNA"/>
</dbReference>
<dbReference type="InterPro" id="IPR036866">
    <property type="entry name" value="RibonucZ/Hydroxyglut_hydro"/>
</dbReference>
<dbReference type="PANTHER" id="PTHR43546">
    <property type="entry name" value="UPF0173 METAL-DEPENDENT HYDROLASE MJ1163-RELATED"/>
    <property type="match status" value="1"/>
</dbReference>
<dbReference type="InterPro" id="IPR050114">
    <property type="entry name" value="UPF0173_UPF0282_UlaG_hydrolase"/>
</dbReference>
<gene>
    <name evidence="4" type="ORF">EDC44_10674</name>
</gene>
<organism evidence="4 5">
    <name type="scientific">Cricetibacter osteomyelitidis</name>
    <dbReference type="NCBI Taxonomy" id="1521931"/>
    <lineage>
        <taxon>Bacteria</taxon>
        <taxon>Pseudomonadati</taxon>
        <taxon>Pseudomonadota</taxon>
        <taxon>Gammaproteobacteria</taxon>
        <taxon>Pasteurellales</taxon>
        <taxon>Pasteurellaceae</taxon>
        <taxon>Cricetibacter</taxon>
    </lineage>
</organism>
<evidence type="ECO:0000256" key="2">
    <source>
        <dbReference type="SAM" id="SignalP"/>
    </source>
</evidence>
<keyword evidence="1" id="KW-0378">Hydrolase</keyword>
<feature type="chain" id="PRO_5020758426" evidence="2">
    <location>
        <begin position="21"/>
        <end position="282"/>
    </location>
</feature>
<accession>A0A4R2T233</accession>
<dbReference type="PANTHER" id="PTHR43546:SF9">
    <property type="entry name" value="L-ASCORBATE-6-PHOSPHATE LACTONASE ULAG-RELATED"/>
    <property type="match status" value="1"/>
</dbReference>
<evidence type="ECO:0000313" key="5">
    <source>
        <dbReference type="Proteomes" id="UP000295763"/>
    </source>
</evidence>
<protein>
    <submittedName>
        <fullName evidence="4">L-ascorbate metabolism protein UlaG (Beta-lactamase superfamily)</fullName>
    </submittedName>
</protein>
<dbReference type="GO" id="GO:0016787">
    <property type="term" value="F:hydrolase activity"/>
    <property type="evidence" value="ECO:0007669"/>
    <property type="project" value="UniProtKB-KW"/>
</dbReference>
<name>A0A4R2T233_9PAST</name>
<dbReference type="SUPFAM" id="SSF56281">
    <property type="entry name" value="Metallo-hydrolase/oxidoreductase"/>
    <property type="match status" value="1"/>
</dbReference>
<dbReference type="AlphaFoldDB" id="A0A4R2T233"/>
<dbReference type="OrthoDB" id="9805728at2"/>
<dbReference type="Gene3D" id="3.60.15.10">
    <property type="entry name" value="Ribonuclease Z/Hydroxyacylglutathione hydrolase-like"/>
    <property type="match status" value="1"/>
</dbReference>
<evidence type="ECO:0000313" key="4">
    <source>
        <dbReference type="EMBL" id="TCP96015.1"/>
    </source>
</evidence>
<proteinExistence type="predicted"/>
<evidence type="ECO:0000256" key="1">
    <source>
        <dbReference type="ARBA" id="ARBA00022801"/>
    </source>
</evidence>
<feature type="domain" description="Metallo-beta-lactamase" evidence="3">
    <location>
        <begin position="66"/>
        <end position="245"/>
    </location>
</feature>
<dbReference type="Pfam" id="PF12706">
    <property type="entry name" value="Lactamase_B_2"/>
    <property type="match status" value="1"/>
</dbReference>
<dbReference type="Proteomes" id="UP000295763">
    <property type="component" value="Unassembled WGS sequence"/>
</dbReference>
<sequence>MNIKTLFAAAALLTATAASAEVQYQHVRNATAKVQYGDSVFLIDPYLVPQGSYAGFEGTVNSSQRNPMIAMQPNVKELLKGVQAVIVTHTHADHWDEAAQKALPKTLPIFVQNADDAKIIRAQGFKDVRVIGNHTEFNKVKLSRIKGGQHGTDQMYALPQLAEMLGDEMGVVLQSDKEKTLYIVGDTVWNASVDDALASFKPEIVVMNTGYAKLQNMDGSIIMGLDDVGKMAQTAPNADIITVHMDAVNHATVSSNDMRRYVKEKGLGKQVAVPKEGEVLKY</sequence>
<keyword evidence="5" id="KW-1185">Reference proteome</keyword>
<evidence type="ECO:0000259" key="3">
    <source>
        <dbReference type="Pfam" id="PF12706"/>
    </source>
</evidence>
<dbReference type="InterPro" id="IPR001279">
    <property type="entry name" value="Metallo-B-lactamas"/>
</dbReference>
<keyword evidence="2" id="KW-0732">Signal</keyword>
<reference evidence="4 5" key="1">
    <citation type="submission" date="2019-03" db="EMBL/GenBank/DDBJ databases">
        <title>Genomic Encyclopedia of Type Strains, Phase IV (KMG-IV): sequencing the most valuable type-strain genomes for metagenomic binning, comparative biology and taxonomic classification.</title>
        <authorList>
            <person name="Goeker M."/>
        </authorList>
    </citation>
    <scope>NUCLEOTIDE SEQUENCE [LARGE SCALE GENOMIC DNA]</scope>
    <source>
        <strain evidence="4 5">DSM 28404</strain>
    </source>
</reference>
<dbReference type="RefSeq" id="WP_131975741.1">
    <property type="nucleotide sequence ID" value="NZ_SLYB01000006.1"/>
</dbReference>
<feature type="signal peptide" evidence="2">
    <location>
        <begin position="1"/>
        <end position="20"/>
    </location>
</feature>
<comment type="caution">
    <text evidence="4">The sequence shown here is derived from an EMBL/GenBank/DDBJ whole genome shotgun (WGS) entry which is preliminary data.</text>
</comment>